<keyword evidence="1" id="KW-0805">Transcription regulation</keyword>
<protein>
    <submittedName>
        <fullName evidence="4">GAF and ANTAR domain-containing protein</fullName>
    </submittedName>
</protein>
<dbReference type="Proteomes" id="UP001296706">
    <property type="component" value="Unassembled WGS sequence"/>
</dbReference>
<keyword evidence="2" id="KW-0804">Transcription</keyword>
<feature type="domain" description="ANTAR" evidence="3">
    <location>
        <begin position="167"/>
        <end position="228"/>
    </location>
</feature>
<dbReference type="Gene3D" id="3.30.450.40">
    <property type="match status" value="1"/>
</dbReference>
<organism evidence="4 5">
    <name type="scientific">Pseudonocardia xinjiangensis</name>
    <dbReference type="NCBI Taxonomy" id="75289"/>
    <lineage>
        <taxon>Bacteria</taxon>
        <taxon>Bacillati</taxon>
        <taxon>Actinomycetota</taxon>
        <taxon>Actinomycetes</taxon>
        <taxon>Pseudonocardiales</taxon>
        <taxon>Pseudonocardiaceae</taxon>
        <taxon>Pseudonocardia</taxon>
    </lineage>
</organism>
<comment type="caution">
    <text evidence="4">The sequence shown here is derived from an EMBL/GenBank/DDBJ whole genome shotgun (WGS) entry which is preliminary data.</text>
</comment>
<dbReference type="Pfam" id="PF13185">
    <property type="entry name" value="GAF_2"/>
    <property type="match status" value="1"/>
</dbReference>
<dbReference type="InterPro" id="IPR005561">
    <property type="entry name" value="ANTAR"/>
</dbReference>
<evidence type="ECO:0000259" key="3">
    <source>
        <dbReference type="PROSITE" id="PS50921"/>
    </source>
</evidence>
<dbReference type="SMART" id="SM01012">
    <property type="entry name" value="ANTAR"/>
    <property type="match status" value="1"/>
</dbReference>
<sequence length="239" mass="25529">MSGTVDEQDGPVGRALLAAFEATHDDRGLAEQVCRTCLSGLDVDGASLALHAVSAARETLWASDAVAGLLDDLEFSLGEGVCMEAATTGRPVFVADICADMRRWPVFADAVVERTPARALFALPLRWGAVNLGVLHLYRRTPGPLPAEQRRDAVAAVNTAALMMLGARTDPGDGPWLDPTVSNRAEIHQATGMVLAQLGIGATDALARMRAHAFSEKRLLLDVAHDIVTRRLQFTPDEP</sequence>
<dbReference type="RefSeq" id="WP_169396884.1">
    <property type="nucleotide sequence ID" value="NZ_BAAAJH010000034.1"/>
</dbReference>
<name>A0ABX1RG82_9PSEU</name>
<proteinExistence type="predicted"/>
<evidence type="ECO:0000313" key="4">
    <source>
        <dbReference type="EMBL" id="NMH78816.1"/>
    </source>
</evidence>
<dbReference type="SUPFAM" id="SSF55781">
    <property type="entry name" value="GAF domain-like"/>
    <property type="match status" value="1"/>
</dbReference>
<keyword evidence="5" id="KW-1185">Reference proteome</keyword>
<dbReference type="Pfam" id="PF03861">
    <property type="entry name" value="ANTAR"/>
    <property type="match status" value="1"/>
</dbReference>
<dbReference type="InterPro" id="IPR003018">
    <property type="entry name" value="GAF"/>
</dbReference>
<gene>
    <name evidence="4" type="ORF">HF577_17205</name>
</gene>
<evidence type="ECO:0000256" key="2">
    <source>
        <dbReference type="ARBA" id="ARBA00023163"/>
    </source>
</evidence>
<dbReference type="PROSITE" id="PS50921">
    <property type="entry name" value="ANTAR"/>
    <property type="match status" value="1"/>
</dbReference>
<dbReference type="EMBL" id="JAAXKY010000052">
    <property type="protein sequence ID" value="NMH78816.1"/>
    <property type="molecule type" value="Genomic_DNA"/>
</dbReference>
<accession>A0ABX1RG82</accession>
<evidence type="ECO:0000256" key="1">
    <source>
        <dbReference type="ARBA" id="ARBA00023015"/>
    </source>
</evidence>
<reference evidence="4 5" key="1">
    <citation type="submission" date="2020-04" db="EMBL/GenBank/DDBJ databases">
        <authorList>
            <person name="Klaysubun C."/>
            <person name="Duangmal K."/>
            <person name="Lipun K."/>
        </authorList>
    </citation>
    <scope>NUCLEOTIDE SEQUENCE [LARGE SCALE GENOMIC DNA]</scope>
    <source>
        <strain evidence="4 5">JCM 11839</strain>
    </source>
</reference>
<dbReference type="InterPro" id="IPR029016">
    <property type="entry name" value="GAF-like_dom_sf"/>
</dbReference>
<evidence type="ECO:0000313" key="5">
    <source>
        <dbReference type="Proteomes" id="UP001296706"/>
    </source>
</evidence>
<dbReference type="InterPro" id="IPR036388">
    <property type="entry name" value="WH-like_DNA-bd_sf"/>
</dbReference>
<dbReference type="Gene3D" id="1.10.10.10">
    <property type="entry name" value="Winged helix-like DNA-binding domain superfamily/Winged helix DNA-binding domain"/>
    <property type="match status" value="1"/>
</dbReference>